<evidence type="ECO:0000313" key="1">
    <source>
        <dbReference type="EMBL" id="QJW95873.1"/>
    </source>
</evidence>
<dbReference type="KEGG" id="ftj:FTUN_3427"/>
<organism evidence="1 2">
    <name type="scientific">Frigoriglobus tundricola</name>
    <dbReference type="NCBI Taxonomy" id="2774151"/>
    <lineage>
        <taxon>Bacteria</taxon>
        <taxon>Pseudomonadati</taxon>
        <taxon>Planctomycetota</taxon>
        <taxon>Planctomycetia</taxon>
        <taxon>Gemmatales</taxon>
        <taxon>Gemmataceae</taxon>
        <taxon>Frigoriglobus</taxon>
    </lineage>
</organism>
<keyword evidence="2" id="KW-1185">Reference proteome</keyword>
<dbReference type="Proteomes" id="UP000503447">
    <property type="component" value="Chromosome"/>
</dbReference>
<name>A0A6M5YRF1_9BACT</name>
<dbReference type="AlphaFoldDB" id="A0A6M5YRF1"/>
<dbReference type="EMBL" id="CP053452">
    <property type="protein sequence ID" value="QJW95873.1"/>
    <property type="molecule type" value="Genomic_DNA"/>
</dbReference>
<accession>A0A6M5YRF1</accession>
<proteinExistence type="predicted"/>
<protein>
    <submittedName>
        <fullName evidence="1">Uncharacterized protein</fullName>
    </submittedName>
</protein>
<gene>
    <name evidence="1" type="ORF">FTUN_3427</name>
</gene>
<evidence type="ECO:0000313" key="2">
    <source>
        <dbReference type="Proteomes" id="UP000503447"/>
    </source>
</evidence>
<sequence>MVECAELSPRLAAGVAAGDHAGVAVQERPDLCGRLAQQIDAERARPHRPGSNF</sequence>
<reference evidence="2" key="1">
    <citation type="submission" date="2020-05" db="EMBL/GenBank/DDBJ databases">
        <title>Frigoriglobus tundricola gen. nov., sp. nov., a psychrotolerant cellulolytic planctomycete of the family Gemmataceae with two divergent copies of 16S rRNA gene.</title>
        <authorList>
            <person name="Kulichevskaya I.S."/>
            <person name="Ivanova A.A."/>
            <person name="Naumoff D.G."/>
            <person name="Beletsky A.V."/>
            <person name="Rijpstra W.I.C."/>
            <person name="Sinninghe Damste J.S."/>
            <person name="Mardanov A.V."/>
            <person name="Ravin N.V."/>
            <person name="Dedysh S.N."/>
        </authorList>
    </citation>
    <scope>NUCLEOTIDE SEQUENCE [LARGE SCALE GENOMIC DNA]</scope>
    <source>
        <strain evidence="2">PL17</strain>
    </source>
</reference>